<accession>A0A2S1T1F3</accession>
<reference evidence="2 3" key="1">
    <citation type="submission" date="2018-05" db="EMBL/GenBank/DDBJ databases">
        <title>Complete genome sequence of sponge-derived Streptomyces sp. HNM0039.</title>
        <authorList>
            <person name="Huang X."/>
            <person name="Zhou S."/>
        </authorList>
    </citation>
    <scope>NUCLEOTIDE SEQUENCE [LARGE SCALE GENOMIC DNA]</scope>
    <source>
        <strain evidence="2 3">HNM0039</strain>
    </source>
</reference>
<gene>
    <name evidence="2" type="ORF">DDW44_29515</name>
</gene>
<dbReference type="AlphaFoldDB" id="A0A2S1T1F3"/>
<protein>
    <recommendedName>
        <fullName evidence="4">DUF3040 domain-containing protein</fullName>
    </recommendedName>
</protein>
<keyword evidence="1" id="KW-0812">Transmembrane</keyword>
<keyword evidence="1" id="KW-1133">Transmembrane helix</keyword>
<dbReference type="KEGG" id="stir:DDW44_29515"/>
<sequence>MPKERELSVREIAILDQIEAGLRAEPPVRRGPAGREVLLVAAVATATLAGVLFLWAAATRSSEIGLAAVAVWVTAVLLVSRRLGHGPGAFRPSGLLRYRPR</sequence>
<proteinExistence type="predicted"/>
<evidence type="ECO:0000313" key="3">
    <source>
        <dbReference type="Proteomes" id="UP000244900"/>
    </source>
</evidence>
<evidence type="ECO:0008006" key="4">
    <source>
        <dbReference type="Google" id="ProtNLM"/>
    </source>
</evidence>
<dbReference type="Proteomes" id="UP000244900">
    <property type="component" value="Chromosome"/>
</dbReference>
<evidence type="ECO:0000256" key="1">
    <source>
        <dbReference type="SAM" id="Phobius"/>
    </source>
</evidence>
<name>A0A2S1T1F3_9ACTN</name>
<feature type="transmembrane region" description="Helical" evidence="1">
    <location>
        <begin position="64"/>
        <end position="83"/>
    </location>
</feature>
<feature type="transmembrane region" description="Helical" evidence="1">
    <location>
        <begin position="37"/>
        <end position="58"/>
    </location>
</feature>
<evidence type="ECO:0000313" key="2">
    <source>
        <dbReference type="EMBL" id="AWI32480.1"/>
    </source>
</evidence>
<keyword evidence="1" id="KW-0472">Membrane</keyword>
<dbReference type="EMBL" id="CP029188">
    <property type="protein sequence ID" value="AWI32480.1"/>
    <property type="molecule type" value="Genomic_DNA"/>
</dbReference>
<keyword evidence="3" id="KW-1185">Reference proteome</keyword>
<organism evidence="2 3">
    <name type="scientific">Streptomyces tirandamycinicus</name>
    <dbReference type="NCBI Taxonomy" id="2174846"/>
    <lineage>
        <taxon>Bacteria</taxon>
        <taxon>Bacillati</taxon>
        <taxon>Actinomycetota</taxon>
        <taxon>Actinomycetes</taxon>
        <taxon>Kitasatosporales</taxon>
        <taxon>Streptomycetaceae</taxon>
        <taxon>Streptomyces</taxon>
    </lineage>
</organism>